<sequence>MQFSIYTKKFISDLAEIAVLTQEFPQYGYLIDEIMQIQGQLQQNELSLQAGNKPILLHKTDFNLVEPTMLVDGNPFLTGGNLQIHDPLDDISDDI</sequence>
<name>V6LTF2_9EUKA</name>
<proteinExistence type="predicted"/>
<gene>
    <name evidence="1" type="ORF">SS50377_12517</name>
    <name evidence="2" type="ORF">SS50377_27023</name>
</gene>
<reference evidence="1 2" key="1">
    <citation type="journal article" date="2014" name="PLoS Genet.">
        <title>The Genome of Spironucleus salmonicida Highlights a Fish Pathogen Adapted to Fluctuating Environments.</title>
        <authorList>
            <person name="Xu F."/>
            <person name="Jerlstrom-Hultqvist J."/>
            <person name="Einarsson E."/>
            <person name="Astvaldsson A."/>
            <person name="Svard S.G."/>
            <person name="Andersson J.O."/>
        </authorList>
    </citation>
    <scope>NUCLEOTIDE SEQUENCE</scope>
    <source>
        <strain evidence="2">ATCC 50377</strain>
    </source>
</reference>
<dbReference type="VEuPathDB" id="GiardiaDB:SS50377_27023"/>
<evidence type="ECO:0000313" key="2">
    <source>
        <dbReference type="EMBL" id="KAH0570736.1"/>
    </source>
</evidence>
<protein>
    <submittedName>
        <fullName evidence="1">Uncharacterized protein</fullName>
    </submittedName>
</protein>
<dbReference type="EMBL" id="AUWU02000007">
    <property type="protein sequence ID" value="KAH0570736.1"/>
    <property type="molecule type" value="Genomic_DNA"/>
</dbReference>
<dbReference type="EMBL" id="KI546040">
    <property type="protein sequence ID" value="EST47533.1"/>
    <property type="molecule type" value="Genomic_DNA"/>
</dbReference>
<evidence type="ECO:0000313" key="3">
    <source>
        <dbReference type="Proteomes" id="UP000018208"/>
    </source>
</evidence>
<dbReference type="Proteomes" id="UP000018208">
    <property type="component" value="Unassembled WGS sequence"/>
</dbReference>
<evidence type="ECO:0000313" key="1">
    <source>
        <dbReference type="EMBL" id="EST47533.1"/>
    </source>
</evidence>
<keyword evidence="3" id="KW-1185">Reference proteome</keyword>
<reference evidence="2" key="2">
    <citation type="submission" date="2020-12" db="EMBL/GenBank/DDBJ databases">
        <title>New Spironucleus salmonicida genome in near-complete chromosomes.</title>
        <authorList>
            <person name="Xu F."/>
            <person name="Kurt Z."/>
            <person name="Jimenez-Gonzalez A."/>
            <person name="Astvaldsson A."/>
            <person name="Andersson J.O."/>
            <person name="Svard S.G."/>
        </authorList>
    </citation>
    <scope>NUCLEOTIDE SEQUENCE</scope>
    <source>
        <strain evidence="2">ATCC 50377</strain>
    </source>
</reference>
<dbReference type="AlphaFoldDB" id="V6LTF2"/>
<organism evidence="1">
    <name type="scientific">Spironucleus salmonicida</name>
    <dbReference type="NCBI Taxonomy" id="348837"/>
    <lineage>
        <taxon>Eukaryota</taxon>
        <taxon>Metamonada</taxon>
        <taxon>Diplomonadida</taxon>
        <taxon>Hexamitidae</taxon>
        <taxon>Hexamitinae</taxon>
        <taxon>Spironucleus</taxon>
    </lineage>
</organism>
<accession>V6LTF2</accession>